<keyword evidence="4" id="KW-1185">Reference proteome</keyword>
<evidence type="ECO:0000256" key="2">
    <source>
        <dbReference type="ARBA" id="ARBA00023002"/>
    </source>
</evidence>
<evidence type="ECO:0000313" key="4">
    <source>
        <dbReference type="Proteomes" id="UP000035642"/>
    </source>
</evidence>
<evidence type="ECO:0000313" key="5">
    <source>
        <dbReference type="WBParaSite" id="ACAC_0000317001-mRNA-1"/>
    </source>
</evidence>
<dbReference type="InterPro" id="IPR016160">
    <property type="entry name" value="Ald_DH_CS_CYS"/>
</dbReference>
<evidence type="ECO:0000259" key="3">
    <source>
        <dbReference type="Pfam" id="PF00171"/>
    </source>
</evidence>
<dbReference type="PANTHER" id="PTHR11699">
    <property type="entry name" value="ALDEHYDE DEHYDROGENASE-RELATED"/>
    <property type="match status" value="1"/>
</dbReference>
<dbReference type="PROSITE" id="PS00070">
    <property type="entry name" value="ALDEHYDE_DEHYDR_CYS"/>
    <property type="match status" value="1"/>
</dbReference>
<dbReference type="SUPFAM" id="SSF53720">
    <property type="entry name" value="ALDH-like"/>
    <property type="match status" value="1"/>
</dbReference>
<reference evidence="5" key="2">
    <citation type="submission" date="2016-04" db="UniProtKB">
        <authorList>
            <consortium name="WormBaseParasite"/>
        </authorList>
    </citation>
    <scope>IDENTIFICATION</scope>
</reference>
<feature type="domain" description="Aldehyde dehydrogenase" evidence="3">
    <location>
        <begin position="205"/>
        <end position="560"/>
    </location>
</feature>
<dbReference type="AlphaFoldDB" id="A0A158P7U6"/>
<dbReference type="Gene3D" id="3.90.1720.10">
    <property type="entry name" value="endopeptidase domain like (from Nostoc punctiforme)"/>
    <property type="match status" value="1"/>
</dbReference>
<dbReference type="GO" id="GO:0016620">
    <property type="term" value="F:oxidoreductase activity, acting on the aldehyde or oxo group of donors, NAD or NADP as acceptor"/>
    <property type="evidence" value="ECO:0007669"/>
    <property type="project" value="InterPro"/>
</dbReference>
<dbReference type="Gene3D" id="3.40.605.10">
    <property type="entry name" value="Aldehyde Dehydrogenase, Chain A, domain 1"/>
    <property type="match status" value="1"/>
</dbReference>
<sequence length="561" mass="62340">LIFLAKFTTSSLFEEAVFDSASSPFYHVAIIANDKRIVHTLPRGVLCQSFGDFLTECEPHCMEILHVKASENLKIRAANFAESKTGLPYNDIFSPDCINSVGEQSYYCSQLITEAYKDVIKFPEHKLNFRKKDGQFIEFWEQYYRARKRKIPQDEPGSHPASIRRAPELAMRLTRNLQQQVLKVDDITNALHFIGGAAVNFTTGQKFEVIEPRSGSKVDDCHDATADEVSRAVKTADEARQNWSRMGWLERGNVLKRTIRKNLEEISRWECLDSGKPIYEARLDVLSCVDTFNYYAGQALVGEHIPLDQDRFAFTKREPLGVVGCIGAWNYPIQTCTWKVAPALACGNSVVYKPSPLSPVSAVILAKVLQLSGLPDGVFNIVQGHAETGTALIEHHLIKKISFTGSISTGRKIMQGCAVRNIKPVTLELGGKSSLIIFEDADIQSAVSGAMMANFFSQGQVCTNASKVLVHRSILEEFVASLREKTCAMRIGDPLDETTRVGAHISRRHMESVKKYIDDAVSAGARLVCGGEMVLVAGLENGFYLSPCVLSDIRKDMAVYR</sequence>
<dbReference type="Pfam" id="PF05708">
    <property type="entry name" value="Peptidase_C92"/>
    <property type="match status" value="1"/>
</dbReference>
<organism evidence="4 5">
    <name type="scientific">Angiostrongylus cantonensis</name>
    <name type="common">Rat lungworm</name>
    <dbReference type="NCBI Taxonomy" id="6313"/>
    <lineage>
        <taxon>Eukaryota</taxon>
        <taxon>Metazoa</taxon>
        <taxon>Ecdysozoa</taxon>
        <taxon>Nematoda</taxon>
        <taxon>Chromadorea</taxon>
        <taxon>Rhabditida</taxon>
        <taxon>Rhabditina</taxon>
        <taxon>Rhabditomorpha</taxon>
        <taxon>Strongyloidea</taxon>
        <taxon>Metastrongylidae</taxon>
        <taxon>Angiostrongylus</taxon>
    </lineage>
</organism>
<dbReference type="Gene3D" id="3.40.309.10">
    <property type="entry name" value="Aldehyde Dehydrogenase, Chain A, domain 2"/>
    <property type="match status" value="1"/>
</dbReference>
<dbReference type="InterPro" id="IPR024453">
    <property type="entry name" value="Peptidase_C92"/>
</dbReference>
<protein>
    <submittedName>
        <fullName evidence="5">Aldedh domain-containing protein</fullName>
    </submittedName>
</protein>
<dbReference type="FunFam" id="3.40.605.10:FF:000007">
    <property type="entry name" value="NAD/NADP-dependent betaine aldehyde dehydrogenase"/>
    <property type="match status" value="1"/>
</dbReference>
<dbReference type="InterPro" id="IPR016163">
    <property type="entry name" value="Ald_DH_C"/>
</dbReference>
<proteinExistence type="inferred from homology"/>
<dbReference type="InterPro" id="IPR016161">
    <property type="entry name" value="Ald_DH/histidinol_DH"/>
</dbReference>
<comment type="similarity">
    <text evidence="1">Belongs to the aldehyde dehydrogenase family.</text>
</comment>
<dbReference type="InterPro" id="IPR015590">
    <property type="entry name" value="Aldehyde_DH_dom"/>
</dbReference>
<dbReference type="STRING" id="6313.A0A158P7U6"/>
<dbReference type="Proteomes" id="UP000035642">
    <property type="component" value="Unassembled WGS sequence"/>
</dbReference>
<dbReference type="WBParaSite" id="ACAC_0000317001-mRNA-1">
    <property type="protein sequence ID" value="ACAC_0000317001-mRNA-1"/>
    <property type="gene ID" value="ACAC_0000317001"/>
</dbReference>
<keyword evidence="2" id="KW-0560">Oxidoreductase</keyword>
<name>A0A158P7U6_ANGCA</name>
<dbReference type="SUPFAM" id="SSF54001">
    <property type="entry name" value="Cysteine proteinases"/>
    <property type="match status" value="1"/>
</dbReference>
<dbReference type="InterPro" id="IPR016162">
    <property type="entry name" value="Ald_DH_N"/>
</dbReference>
<reference evidence="4" key="1">
    <citation type="submission" date="2012-09" db="EMBL/GenBank/DDBJ databases">
        <authorList>
            <person name="Martin A.A."/>
        </authorList>
    </citation>
    <scope>NUCLEOTIDE SEQUENCE</scope>
</reference>
<evidence type="ECO:0000256" key="1">
    <source>
        <dbReference type="ARBA" id="ARBA00009986"/>
    </source>
</evidence>
<dbReference type="Pfam" id="PF00171">
    <property type="entry name" value="Aldedh"/>
    <property type="match status" value="1"/>
</dbReference>
<dbReference type="InterPro" id="IPR038765">
    <property type="entry name" value="Papain-like_cys_pep_sf"/>
</dbReference>
<accession>A0A158P7U6</accession>